<evidence type="ECO:0000256" key="7">
    <source>
        <dbReference type="ARBA" id="ARBA00023242"/>
    </source>
</evidence>
<dbReference type="Pfam" id="PF03177">
    <property type="entry name" value="Nucleoporin_C"/>
    <property type="match status" value="1"/>
</dbReference>
<dbReference type="InterPro" id="IPR015943">
    <property type="entry name" value="WD40/YVTN_repeat-like_dom_sf"/>
</dbReference>
<dbReference type="GO" id="GO:0017056">
    <property type="term" value="F:structural constituent of nuclear pore"/>
    <property type="evidence" value="ECO:0007669"/>
    <property type="project" value="InterPro"/>
</dbReference>
<keyword evidence="5" id="KW-0653">Protein transport</keyword>
<keyword evidence="7" id="KW-0539">Nucleus</keyword>
<dbReference type="InterPro" id="IPR037624">
    <property type="entry name" value="Nup133-like"/>
</dbReference>
<comment type="caution">
    <text evidence="11">The sequence shown here is derived from an EMBL/GenBank/DDBJ whole genome shotgun (WGS) entry which is preliminary data.</text>
</comment>
<comment type="similarity">
    <text evidence="2">Belongs to the nucleoporin Nup133 family.</text>
</comment>
<proteinExistence type="inferred from homology"/>
<evidence type="ECO:0000256" key="4">
    <source>
        <dbReference type="ARBA" id="ARBA00022816"/>
    </source>
</evidence>
<feature type="region of interest" description="Disordered" evidence="8">
    <location>
        <begin position="1"/>
        <end position="52"/>
    </location>
</feature>
<reference evidence="11" key="1">
    <citation type="submission" date="2023-04" db="EMBL/GenBank/DDBJ databases">
        <title>Black Yeasts Isolated from many extreme environments.</title>
        <authorList>
            <person name="Coleine C."/>
            <person name="Stajich J.E."/>
            <person name="Selbmann L."/>
        </authorList>
    </citation>
    <scope>NUCLEOTIDE SEQUENCE</scope>
    <source>
        <strain evidence="11">CCFEE 5312</strain>
    </source>
</reference>
<evidence type="ECO:0000256" key="1">
    <source>
        <dbReference type="ARBA" id="ARBA00004259"/>
    </source>
</evidence>
<evidence type="ECO:0000313" key="11">
    <source>
        <dbReference type="EMBL" id="KAK3055328.1"/>
    </source>
</evidence>
<gene>
    <name evidence="11" type="ORF">LTR09_003881</name>
</gene>
<feature type="region of interest" description="Disordered" evidence="8">
    <location>
        <begin position="64"/>
        <end position="91"/>
    </location>
</feature>
<feature type="compositionally biased region" description="Polar residues" evidence="8">
    <location>
        <begin position="67"/>
        <end position="77"/>
    </location>
</feature>
<evidence type="ECO:0000313" key="12">
    <source>
        <dbReference type="Proteomes" id="UP001271007"/>
    </source>
</evidence>
<dbReference type="InterPro" id="IPR007187">
    <property type="entry name" value="Nucleoporin_Nup133/Nup155_C"/>
</dbReference>
<protein>
    <submittedName>
        <fullName evidence="11">Uncharacterized protein</fullName>
    </submittedName>
</protein>
<dbReference type="GO" id="GO:0016973">
    <property type="term" value="P:poly(A)+ mRNA export from nucleus"/>
    <property type="evidence" value="ECO:0007669"/>
    <property type="project" value="TreeGrafter"/>
</dbReference>
<feature type="domain" description="Nucleoporin Nup133/Nup155-like N-terminal" evidence="10">
    <location>
        <begin position="131"/>
        <end position="556"/>
    </location>
</feature>
<keyword evidence="4" id="KW-0509">mRNA transport</keyword>
<accession>A0AAJ0DJU0</accession>
<dbReference type="Proteomes" id="UP001271007">
    <property type="component" value="Unassembled WGS sequence"/>
</dbReference>
<evidence type="ECO:0000259" key="10">
    <source>
        <dbReference type="Pfam" id="PF08801"/>
    </source>
</evidence>
<evidence type="ECO:0000256" key="3">
    <source>
        <dbReference type="ARBA" id="ARBA00022448"/>
    </source>
</evidence>
<dbReference type="InterPro" id="IPR014908">
    <property type="entry name" value="Nucleoporin_Nup133/Nup155_N"/>
</dbReference>
<sequence length="1382" mass="154453">MSDTQTPEPRALRSSVRNPRRRPRTSDADSLRTAPRRKRSKLNEDTFMPPRNCEEEVVNGSIETLPINGNNLPQPSLSRGRGSRTVDSAMGREAEMPLSAVGREAEMPLRAKKSSVKRPTRGDGATVLVQNERYSVKLLPSTPKELRREGVEYRGSLGPAHHALAVTRERAWIWDYNSHAVVSSPKVFDIPFSVKATDALPFGALVAAVNSTDFGLVLVSGTTGGVVYYDSIERAASLSLFQERRPGVDGSLGNLFSGETVVDLVSADHAGFVVILSSGRLVHLTLRDTQGKPRIFAQFLRANEPGSGGIFGSIRGMLTGGAWRRDVNAVHTRSLGPRGPMQAISLTEKAELQIWDLAFGGQYNFNGTIDCKDVIVEELRKLGSPESEGQAENMATLDFALLDKRSSSTGKALVTPGAELPVEVLLLVQNGTLDNCSYVLVQLSIAARTATIVRTVELDSYRQRSGPDTHARPRLCVPKPQLTAFVTFEDAILLSELNESEIDGPEAQLHASYVQTVFEDTVYLKQSPRFEILDASDDGTHRASSIAFVKGAGLVRTTIADASNAPRTATVPIRNKIEQAVFRDALQEGSIIDFSRIIDDRFSPEEVRQAALQISDEILTSTSSFISDNPTSIETQLAYKAQALRALVTHLRQNYPATSKATFWQLLWNAEKVAAAQQMWKAFEEHKAANSEKKRKRAATLMDEVCALAQRRSADEPDTPSNDDVVRGYFIHRLQEVERLLFIAYDSLEILPNDTDHTPQAKVRLVLEANDLWNQALEAVFRFRMENATVYGILPESLRDGVLTDAAEYAELPEFWTSSKVMLKAVVAMSRISRKLTNEEYEKAEENSEMDLLIPQMGIENPRMIQLMCLIFQERIHWLASRQEEKRREMSHQLQETYDTTRYEECRALADFAQVEAGLKIAEHYHDMRTLTDMIVGETQFGLEELQKGPVDKSAIVQHMDEMTARVGKYFDRFGDEWANAYFGAAFSGGQAGPMFDAAQDHWQDSLTRYLRGDPGRGRLCWINDVIADKDFVHASDVLLDTAMTQEKMLWNKQVELSMSKLAMLAVQEGLEADGVGMTSSELTAALPDRELELINVQNQLYKHLEQEIQSALDRPAELEITMQRVGLRNQDLHNLKQLLEAGLDRVLYQVVIPVEELIDVLTLMECVIVDDPEEHNLEGSEFFLALLALNTAAPHMPQERVETLMQLIWKRCYLYDDWISINSSSGKQSESQTSELLSDTIVFRTLFYIISRGLFADPNCFVRHLMPSECLGAGCAPEDLSWRWEDRGLLDGIVGDLRVQDEQLRGFVEDRRVDGWVERCVGLVQREVEEIAGVRAEGLRVEREFEGKGKVNGHGHGQGFVIKVEEEDERDEGVGGDVEMA</sequence>
<dbReference type="SUPFAM" id="SSF117289">
    <property type="entry name" value="Nucleoporin domain"/>
    <property type="match status" value="1"/>
</dbReference>
<dbReference type="Gene3D" id="1.20.58.1380">
    <property type="match status" value="1"/>
</dbReference>
<evidence type="ECO:0000256" key="5">
    <source>
        <dbReference type="ARBA" id="ARBA00022927"/>
    </source>
</evidence>
<evidence type="ECO:0000259" key="9">
    <source>
        <dbReference type="Pfam" id="PF03177"/>
    </source>
</evidence>
<name>A0AAJ0DJU0_9PEZI</name>
<dbReference type="Pfam" id="PF08801">
    <property type="entry name" value="Nucleoporin_N"/>
    <property type="match status" value="1"/>
</dbReference>
<dbReference type="PANTHER" id="PTHR13405">
    <property type="entry name" value="NUCLEAR PORE COMPLEX PROTEIN NUP133"/>
    <property type="match status" value="1"/>
</dbReference>
<dbReference type="GO" id="GO:0000972">
    <property type="term" value="P:transcription-dependent tethering of RNA polymerase II gene DNA at nuclear periphery"/>
    <property type="evidence" value="ECO:0007669"/>
    <property type="project" value="TreeGrafter"/>
</dbReference>
<keyword evidence="6" id="KW-0811">Translocation</keyword>
<feature type="domain" description="Nucleoporin Nup133/Nup155-like C-terminal" evidence="9">
    <location>
        <begin position="666"/>
        <end position="1319"/>
    </location>
</feature>
<evidence type="ECO:0000256" key="8">
    <source>
        <dbReference type="SAM" id="MobiDB-lite"/>
    </source>
</evidence>
<dbReference type="GO" id="GO:0031080">
    <property type="term" value="C:nuclear pore outer ring"/>
    <property type="evidence" value="ECO:0007669"/>
    <property type="project" value="TreeGrafter"/>
</dbReference>
<keyword evidence="3" id="KW-0813">Transport</keyword>
<evidence type="ECO:0000256" key="6">
    <source>
        <dbReference type="ARBA" id="ARBA00023010"/>
    </source>
</evidence>
<dbReference type="EMBL" id="JAWDJX010000009">
    <property type="protein sequence ID" value="KAK3055328.1"/>
    <property type="molecule type" value="Genomic_DNA"/>
</dbReference>
<dbReference type="Gene3D" id="2.130.10.10">
    <property type="entry name" value="YVTN repeat-like/Quinoprotein amine dehydrogenase"/>
    <property type="match status" value="1"/>
</dbReference>
<comment type="subcellular location">
    <subcellularLocation>
        <location evidence="1">Nucleus envelope</location>
    </subcellularLocation>
</comment>
<organism evidence="11 12">
    <name type="scientific">Extremus antarcticus</name>
    <dbReference type="NCBI Taxonomy" id="702011"/>
    <lineage>
        <taxon>Eukaryota</taxon>
        <taxon>Fungi</taxon>
        <taxon>Dikarya</taxon>
        <taxon>Ascomycota</taxon>
        <taxon>Pezizomycotina</taxon>
        <taxon>Dothideomycetes</taxon>
        <taxon>Dothideomycetidae</taxon>
        <taxon>Mycosphaerellales</taxon>
        <taxon>Extremaceae</taxon>
        <taxon>Extremus</taxon>
    </lineage>
</organism>
<dbReference type="PANTHER" id="PTHR13405:SF11">
    <property type="entry name" value="NUCLEAR PORE COMPLEX PROTEIN NUP133"/>
    <property type="match status" value="1"/>
</dbReference>
<dbReference type="GO" id="GO:0006606">
    <property type="term" value="P:protein import into nucleus"/>
    <property type="evidence" value="ECO:0007669"/>
    <property type="project" value="TreeGrafter"/>
</dbReference>
<keyword evidence="12" id="KW-1185">Reference proteome</keyword>
<evidence type="ECO:0000256" key="2">
    <source>
        <dbReference type="ARBA" id="ARBA00005569"/>
    </source>
</evidence>